<feature type="compositionally biased region" description="Pro residues" evidence="2">
    <location>
        <begin position="674"/>
        <end position="685"/>
    </location>
</feature>
<feature type="compositionally biased region" description="Basic and acidic residues" evidence="2">
    <location>
        <begin position="867"/>
        <end position="884"/>
    </location>
</feature>
<feature type="compositionally biased region" description="Gly residues" evidence="2">
    <location>
        <begin position="24"/>
        <end position="39"/>
    </location>
</feature>
<dbReference type="PANTHER" id="PTHR22922">
    <property type="entry name" value="GPI-ANCHORED PROTEIN P137"/>
    <property type="match status" value="1"/>
</dbReference>
<feature type="region of interest" description="Disordered" evidence="2">
    <location>
        <begin position="664"/>
        <end position="691"/>
    </location>
</feature>
<keyword evidence="4" id="KW-1185">Reference proteome</keyword>
<feature type="compositionally biased region" description="Gly residues" evidence="2">
    <location>
        <begin position="954"/>
        <end position="965"/>
    </location>
</feature>
<dbReference type="CTD" id="59172"/>
<feature type="region of interest" description="Disordered" evidence="2">
    <location>
        <begin position="809"/>
        <end position="1025"/>
    </location>
</feature>
<comment type="similarity">
    <text evidence="1">Belongs to the caprin family.</text>
</comment>
<accession>A0A6J2TEK8</accession>
<evidence type="ECO:0000256" key="1">
    <source>
        <dbReference type="ARBA" id="ARBA00007950"/>
    </source>
</evidence>
<dbReference type="AlphaFoldDB" id="A0A6J2TEK8"/>
<name>A0A6J2TEK8_DROLE</name>
<dbReference type="PANTHER" id="PTHR22922:SF19">
    <property type="entry name" value="CAPRIN HOMOLOG"/>
    <property type="match status" value="1"/>
</dbReference>
<dbReference type="OrthoDB" id="10062814at2759"/>
<evidence type="ECO:0000313" key="5">
    <source>
        <dbReference type="RefSeq" id="XP_030373422.1"/>
    </source>
</evidence>
<feature type="region of interest" description="Disordered" evidence="2">
    <location>
        <begin position="496"/>
        <end position="517"/>
    </location>
</feature>
<feature type="region of interest" description="Disordered" evidence="2">
    <location>
        <begin position="550"/>
        <end position="570"/>
    </location>
</feature>
<dbReference type="Proteomes" id="UP000504634">
    <property type="component" value="Unplaced"/>
</dbReference>
<dbReference type="RefSeq" id="XP_030373422.1">
    <property type="nucleotide sequence ID" value="XM_030517562.1"/>
</dbReference>
<feature type="region of interest" description="Disordered" evidence="2">
    <location>
        <begin position="600"/>
        <end position="631"/>
    </location>
</feature>
<feature type="compositionally biased region" description="Low complexity" evidence="2">
    <location>
        <begin position="504"/>
        <end position="517"/>
    </location>
</feature>
<feature type="domain" description="Caprin-1 dimerization" evidence="3">
    <location>
        <begin position="176"/>
        <end position="294"/>
    </location>
</feature>
<dbReference type="GO" id="GO:0005737">
    <property type="term" value="C:cytoplasm"/>
    <property type="evidence" value="ECO:0007669"/>
    <property type="project" value="TreeGrafter"/>
</dbReference>
<dbReference type="GeneID" id="115623279"/>
<protein>
    <submittedName>
        <fullName evidence="5">Caprin homolog</fullName>
    </submittedName>
</protein>
<evidence type="ECO:0000259" key="3">
    <source>
        <dbReference type="Pfam" id="PF18293"/>
    </source>
</evidence>
<feature type="compositionally biased region" description="Basic and acidic residues" evidence="2">
    <location>
        <begin position="343"/>
        <end position="352"/>
    </location>
</feature>
<reference evidence="5" key="1">
    <citation type="submission" date="2025-08" db="UniProtKB">
        <authorList>
            <consortium name="RefSeq"/>
        </authorList>
    </citation>
    <scope>IDENTIFICATION</scope>
    <source>
        <strain evidence="5">11010-0011.00</strain>
        <tissue evidence="5">Whole body</tissue>
    </source>
</reference>
<feature type="region of interest" description="Disordered" evidence="2">
    <location>
        <begin position="1"/>
        <end position="85"/>
    </location>
</feature>
<feature type="compositionally biased region" description="Low complexity" evidence="2">
    <location>
        <begin position="1006"/>
        <end position="1015"/>
    </location>
</feature>
<feature type="compositionally biased region" description="Polar residues" evidence="2">
    <location>
        <begin position="1"/>
        <end position="12"/>
    </location>
</feature>
<feature type="compositionally biased region" description="Low complexity" evidence="2">
    <location>
        <begin position="725"/>
        <end position="741"/>
    </location>
</feature>
<feature type="compositionally biased region" description="Low complexity" evidence="2">
    <location>
        <begin position="850"/>
        <end position="865"/>
    </location>
</feature>
<feature type="compositionally biased region" description="Low complexity" evidence="2">
    <location>
        <begin position="40"/>
        <end position="57"/>
    </location>
</feature>
<evidence type="ECO:0000256" key="2">
    <source>
        <dbReference type="SAM" id="MobiDB-lite"/>
    </source>
</evidence>
<feature type="compositionally biased region" description="Gly residues" evidence="2">
    <location>
        <begin position="932"/>
        <end position="943"/>
    </location>
</feature>
<feature type="compositionally biased region" description="Gly residues" evidence="2">
    <location>
        <begin position="986"/>
        <end position="1001"/>
    </location>
</feature>
<organism evidence="4 5">
    <name type="scientific">Drosophila lebanonensis</name>
    <name type="common">Fruit fly</name>
    <name type="synonym">Scaptodrosophila lebanonensis</name>
    <dbReference type="NCBI Taxonomy" id="7225"/>
    <lineage>
        <taxon>Eukaryota</taxon>
        <taxon>Metazoa</taxon>
        <taxon>Ecdysozoa</taxon>
        <taxon>Arthropoda</taxon>
        <taxon>Hexapoda</taxon>
        <taxon>Insecta</taxon>
        <taxon>Pterygota</taxon>
        <taxon>Neoptera</taxon>
        <taxon>Endopterygota</taxon>
        <taxon>Diptera</taxon>
        <taxon>Brachycera</taxon>
        <taxon>Muscomorpha</taxon>
        <taxon>Ephydroidea</taxon>
        <taxon>Drosophilidae</taxon>
        <taxon>Scaptodrosophila</taxon>
    </lineage>
</organism>
<feature type="region of interest" description="Disordered" evidence="2">
    <location>
        <begin position="307"/>
        <end position="391"/>
    </location>
</feature>
<feature type="region of interest" description="Disordered" evidence="2">
    <location>
        <begin position="716"/>
        <end position="762"/>
    </location>
</feature>
<feature type="compositionally biased region" description="Polar residues" evidence="2">
    <location>
        <begin position="58"/>
        <end position="68"/>
    </location>
</feature>
<dbReference type="InterPro" id="IPR028816">
    <property type="entry name" value="Caprin"/>
</dbReference>
<feature type="compositionally biased region" description="Low complexity" evidence="2">
    <location>
        <begin position="891"/>
        <end position="905"/>
    </location>
</feature>
<feature type="compositionally biased region" description="Low complexity" evidence="2">
    <location>
        <begin position="664"/>
        <end position="673"/>
    </location>
</feature>
<dbReference type="Pfam" id="PF18293">
    <property type="entry name" value="Caprin-1_dimer"/>
    <property type="match status" value="1"/>
</dbReference>
<gene>
    <name evidence="5" type="primary">LOC115623279</name>
</gene>
<dbReference type="InterPro" id="IPR041637">
    <property type="entry name" value="Caprin-1_dimer"/>
</dbReference>
<feature type="compositionally biased region" description="Low complexity" evidence="2">
    <location>
        <begin position="605"/>
        <end position="631"/>
    </location>
</feature>
<dbReference type="GO" id="GO:0003723">
    <property type="term" value="F:RNA binding"/>
    <property type="evidence" value="ECO:0007669"/>
    <property type="project" value="TreeGrafter"/>
</dbReference>
<sequence length="1025" mass="110111">MPSAATAITNHNNSKEKRASVSSIGGGVGGSVGNNGSGNGNSTNGGSTGQKSNSNTNLTLACSQTDLTNNNNHGSAGGNGSAKVPKATVAASEPFNPTNLMLVTTGHKIRNLEKRKAKLESYRAIQTGGKELSADQAAAVAKYDAVVATLEFARDMHKQLCQMSREAEKEHKKQERKDNQAKMLAEIAKIRELLVMQNVLSCLNDENVRNDLLNGENGAVKLESNEMDVLEKFYLDVQTRRPESADDVSFNVAVQKAADLYSMTINGRAKPYGELTFDKLRTIFQQIQDSGYLDKYYLIPISDPAGGNSTDSGTGSGEGEIQPNDVTGDLDTALSENQSARNSLDDGLDKLHLGGAEAPGNHFSEGLSPIQPQARAADSGELEQQQQQQRPGDPLVLVAVREYPQPQPAARGAKPVQVLLPTMVMPKEPPNQPPLPHVPRAAGGGFSPQIVTATAPPPSGAHTHQLLGSPVNLRAPNSHYVPMPTTVHAVEQNYFKQAPPPPQHLQQQQQQQQQVAPPLHQLAEVLASGSFHFLQDSELDAPELNAPQQLQHPPQLQQQPQQQQPQQQQVPVVQGLVFEAAQNHVEEPQPIQTRTFTNQSFPSLQQQQQQQQQLPPPKQQQQPQQVAPPQQQLFSPVTGQALLMQHEQRQQQQQQPMLIMTRLQPQPQQQQPQTQPPVVLPPVPPQNIGMQPGDVTAVFSYDTAVVTYEQQLQQQLGLKAHEPQQPEAPQQQQQQLQQPQQPAQPPLSKGNGNGAGGDVETNDWHARTQDTNAAATAALTNVLKTGATALEPPPVVSNKWSSEMNAVSAANANNNNNGGSGKHEWQRDNSSSGGYVEESNNHWNSSQQDNGSNGRRNSGNYQQRRSGGGDERRDGGGRGDEQRGRNGGGNYRTRNYNNSSAQQQNGRGGGGSGVYFRNNDPTGSGGNSYYQNGGGGGGGGGVYGNKESRYEASGGAGGAYRGQRGGQQRNGNGPFGRSMGDRSRNSGGGGAVGASGNGGGYINPRQSHQQQHQQQRMPLGLENKN</sequence>
<evidence type="ECO:0000313" key="4">
    <source>
        <dbReference type="Proteomes" id="UP000504634"/>
    </source>
</evidence>
<proteinExistence type="inferred from homology"/>